<dbReference type="InterPro" id="IPR004101">
    <property type="entry name" value="Mur_ligase_C"/>
</dbReference>
<evidence type="ECO:0000259" key="13">
    <source>
        <dbReference type="Pfam" id="PF01225"/>
    </source>
</evidence>
<comment type="caution">
    <text evidence="11">Lacks conserved residue(s) required for the propagation of feature annotation.</text>
</comment>
<feature type="binding site" evidence="11">
    <location>
        <position position="37"/>
    </location>
    <ligand>
        <name>UDP-N-acetyl-alpha-D-muramoyl-L-alanyl-D-glutamate</name>
        <dbReference type="ChEBI" id="CHEBI:83900"/>
    </ligand>
</feature>
<comment type="function">
    <text evidence="11">Catalyzes the addition of meso-diaminopimelic acid to the nucleotide precursor UDP-N-acetylmuramoyl-L-alanyl-D-glutamate (UMAG) in the biosynthesis of bacterial cell-wall peptidoglycan.</text>
</comment>
<comment type="catalytic activity">
    <reaction evidence="11">
        <text>UDP-N-acetyl-alpha-D-muramoyl-L-alanyl-D-glutamate + meso-2,6-diaminopimelate + ATP = UDP-N-acetyl-alpha-D-muramoyl-L-alanyl-gamma-D-glutamyl-meso-2,6-diaminopimelate + ADP + phosphate + H(+)</text>
        <dbReference type="Rhea" id="RHEA:23676"/>
        <dbReference type="ChEBI" id="CHEBI:15378"/>
        <dbReference type="ChEBI" id="CHEBI:30616"/>
        <dbReference type="ChEBI" id="CHEBI:43474"/>
        <dbReference type="ChEBI" id="CHEBI:57791"/>
        <dbReference type="ChEBI" id="CHEBI:83900"/>
        <dbReference type="ChEBI" id="CHEBI:83905"/>
        <dbReference type="ChEBI" id="CHEBI:456216"/>
        <dbReference type="EC" id="6.3.2.13"/>
    </reaction>
</comment>
<dbReference type="SUPFAM" id="SSF53244">
    <property type="entry name" value="MurD-like peptide ligases, peptide-binding domain"/>
    <property type="match status" value="1"/>
</dbReference>
<feature type="binding site" evidence="11">
    <location>
        <position position="207"/>
    </location>
    <ligand>
        <name>UDP-N-acetyl-alpha-D-muramoyl-L-alanyl-D-glutamate</name>
        <dbReference type="ChEBI" id="CHEBI:83900"/>
    </ligand>
</feature>
<dbReference type="InterPro" id="IPR018109">
    <property type="entry name" value="Folylpolyglutamate_synth_CS"/>
</dbReference>
<dbReference type="PANTHER" id="PTHR23135:SF4">
    <property type="entry name" value="UDP-N-ACETYLMURAMOYL-L-ALANYL-D-GLUTAMATE--2,6-DIAMINOPIMELATE LIGASE MURE HOMOLOG, CHLOROPLASTIC"/>
    <property type="match status" value="1"/>
</dbReference>
<dbReference type="InterPro" id="IPR000713">
    <property type="entry name" value="Mur_ligase_N"/>
</dbReference>
<organism evidence="16 17">
    <name type="scientific">Colwellia echini</name>
    <dbReference type="NCBI Taxonomy" id="1982103"/>
    <lineage>
        <taxon>Bacteria</taxon>
        <taxon>Pseudomonadati</taxon>
        <taxon>Pseudomonadota</taxon>
        <taxon>Gammaproteobacteria</taxon>
        <taxon>Alteromonadales</taxon>
        <taxon>Colwelliaceae</taxon>
        <taxon>Colwellia</taxon>
    </lineage>
</organism>
<evidence type="ECO:0000313" key="16">
    <source>
        <dbReference type="EMBL" id="TYK65354.1"/>
    </source>
</evidence>
<comment type="similarity">
    <text evidence="1 11">Belongs to the MurCDEF family. MurE subfamily.</text>
</comment>
<evidence type="ECO:0000256" key="2">
    <source>
        <dbReference type="ARBA" id="ARBA00022490"/>
    </source>
</evidence>
<comment type="cofactor">
    <cofactor evidence="11">
        <name>Mg(2+)</name>
        <dbReference type="ChEBI" id="CHEBI:18420"/>
    </cofactor>
</comment>
<proteinExistence type="inferred from homology"/>
<dbReference type="Gene3D" id="3.40.1190.10">
    <property type="entry name" value="Mur-like, catalytic domain"/>
    <property type="match status" value="1"/>
</dbReference>
<evidence type="ECO:0000259" key="14">
    <source>
        <dbReference type="Pfam" id="PF02875"/>
    </source>
</evidence>
<keyword evidence="5 11" id="KW-0547">Nucleotide-binding</keyword>
<comment type="PTM">
    <text evidence="11">Carboxylation is probably crucial for Mg(2+) binding and, consequently, for the gamma-phosphate positioning of ATP.</text>
</comment>
<feature type="short sequence motif" description="Meso-diaminopimelate recognition motif" evidence="11">
    <location>
        <begin position="452"/>
        <end position="455"/>
    </location>
</feature>
<keyword evidence="11" id="KW-0460">Magnesium</keyword>
<evidence type="ECO:0000256" key="5">
    <source>
        <dbReference type="ARBA" id="ARBA00022741"/>
    </source>
</evidence>
<keyword evidence="6 11" id="KW-0067">ATP-binding</keyword>
<dbReference type="InterPro" id="IPR035911">
    <property type="entry name" value="MurE/MurF_N"/>
</dbReference>
<feature type="binding site" evidence="11">
    <location>
        <position position="517"/>
    </location>
    <ligand>
        <name>meso-2,6-diaminopimelate</name>
        <dbReference type="ChEBI" id="CHEBI:57791"/>
    </ligand>
</feature>
<keyword evidence="7 11" id="KW-0133">Cell shape</keyword>
<keyword evidence="8 11" id="KW-0573">Peptidoglycan synthesis</keyword>
<dbReference type="EMBL" id="PJAI02000011">
    <property type="protein sequence ID" value="TYK65354.1"/>
    <property type="molecule type" value="Genomic_DNA"/>
</dbReference>
<evidence type="ECO:0000256" key="7">
    <source>
        <dbReference type="ARBA" id="ARBA00022960"/>
    </source>
</evidence>
<evidence type="ECO:0000256" key="4">
    <source>
        <dbReference type="ARBA" id="ARBA00022618"/>
    </source>
</evidence>
<evidence type="ECO:0000256" key="10">
    <source>
        <dbReference type="ARBA" id="ARBA00023316"/>
    </source>
</evidence>
<dbReference type="Pfam" id="PF02875">
    <property type="entry name" value="Mur_ligase_C"/>
    <property type="match status" value="1"/>
</dbReference>
<dbReference type="NCBIfam" id="TIGR01085">
    <property type="entry name" value="murE"/>
    <property type="match status" value="1"/>
</dbReference>
<feature type="binding site" evidence="11">
    <location>
        <position position="513"/>
    </location>
    <ligand>
        <name>meso-2,6-diaminopimelate</name>
        <dbReference type="ChEBI" id="CHEBI:57791"/>
    </ligand>
</feature>
<reference evidence="16 17" key="1">
    <citation type="submission" date="2019-08" db="EMBL/GenBank/DDBJ databases">
        <title>Microbe sample from Colwellia echini.</title>
        <authorList>
            <person name="Christiansen L."/>
            <person name="Pathiraja D."/>
            <person name="Schultz-Johansen M."/>
            <person name="Choi I.-G."/>
            <person name="Stougaard P."/>
        </authorList>
    </citation>
    <scope>NUCLEOTIDE SEQUENCE [LARGE SCALE GENOMIC DNA]</scope>
    <source>
        <strain evidence="16 17">A3</strain>
    </source>
</reference>
<evidence type="ECO:0000256" key="8">
    <source>
        <dbReference type="ARBA" id="ARBA00022984"/>
    </source>
</evidence>
<dbReference type="InterPro" id="IPR036615">
    <property type="entry name" value="Mur_ligase_C_dom_sf"/>
</dbReference>
<gene>
    <name evidence="11" type="primary">murE</name>
    <name evidence="16" type="ORF">CWS31_010830</name>
</gene>
<dbReference type="SUPFAM" id="SSF53623">
    <property type="entry name" value="MurD-like peptide ligases, catalytic domain"/>
    <property type="match status" value="1"/>
</dbReference>
<dbReference type="PANTHER" id="PTHR23135">
    <property type="entry name" value="MUR LIGASE FAMILY MEMBER"/>
    <property type="match status" value="1"/>
</dbReference>
<keyword evidence="2 11" id="KW-0963">Cytoplasm</keyword>
<feature type="modified residue" description="N6-carboxylysine" evidence="11">
    <location>
        <position position="247"/>
    </location>
</feature>
<evidence type="ECO:0000313" key="17">
    <source>
        <dbReference type="Proteomes" id="UP000815846"/>
    </source>
</evidence>
<keyword evidence="10 11" id="KW-0961">Cell wall biogenesis/degradation</keyword>
<evidence type="ECO:0000256" key="1">
    <source>
        <dbReference type="ARBA" id="ARBA00005898"/>
    </source>
</evidence>
<comment type="pathway">
    <text evidence="11 12">Cell wall biogenesis; peptidoglycan biosynthesis.</text>
</comment>
<feature type="binding site" evidence="11">
    <location>
        <begin position="452"/>
        <end position="455"/>
    </location>
    <ligand>
        <name>meso-2,6-diaminopimelate</name>
        <dbReference type="ChEBI" id="CHEBI:57791"/>
    </ligand>
</feature>
<dbReference type="Pfam" id="PF01225">
    <property type="entry name" value="Mur_ligase"/>
    <property type="match status" value="1"/>
</dbReference>
<dbReference type="InterPro" id="IPR036565">
    <property type="entry name" value="Mur-like_cat_sf"/>
</dbReference>
<evidence type="ECO:0000256" key="11">
    <source>
        <dbReference type="HAMAP-Rule" id="MF_00208"/>
    </source>
</evidence>
<feature type="binding site" evidence="11">
    <location>
        <begin position="124"/>
        <end position="130"/>
    </location>
    <ligand>
        <name>ATP</name>
        <dbReference type="ChEBI" id="CHEBI:30616"/>
    </ligand>
</feature>
<feature type="domain" description="Mur ligase N-terminal catalytic" evidence="13">
    <location>
        <begin position="36"/>
        <end position="110"/>
    </location>
</feature>
<feature type="binding site" evidence="11">
    <location>
        <position position="213"/>
    </location>
    <ligand>
        <name>UDP-N-acetyl-alpha-D-muramoyl-L-alanyl-D-glutamate</name>
        <dbReference type="ChEBI" id="CHEBI:83900"/>
    </ligand>
</feature>
<feature type="binding site" evidence="11">
    <location>
        <position position="215"/>
    </location>
    <ligand>
        <name>UDP-N-acetyl-alpha-D-muramoyl-L-alanyl-D-glutamate</name>
        <dbReference type="ChEBI" id="CHEBI:83900"/>
    </ligand>
</feature>
<name>A0ABY3MVY6_9GAMM</name>
<dbReference type="Gene3D" id="3.40.1390.10">
    <property type="entry name" value="MurE/MurF, N-terminal domain"/>
    <property type="match status" value="1"/>
</dbReference>
<evidence type="ECO:0000256" key="9">
    <source>
        <dbReference type="ARBA" id="ARBA00023306"/>
    </source>
</evidence>
<dbReference type="Proteomes" id="UP000815846">
    <property type="component" value="Unassembled WGS sequence"/>
</dbReference>
<feature type="domain" description="Mur ligase central" evidence="15">
    <location>
        <begin position="122"/>
        <end position="356"/>
    </location>
</feature>
<accession>A0ABY3MVY6</accession>
<dbReference type="EC" id="6.3.2.13" evidence="11"/>
<dbReference type="InterPro" id="IPR005761">
    <property type="entry name" value="UDP-N-AcMur-Glu-dNH2Pim_ligase"/>
</dbReference>
<dbReference type="HAMAP" id="MF_00208">
    <property type="entry name" value="MurE"/>
    <property type="match status" value="1"/>
</dbReference>
<dbReference type="SUPFAM" id="SSF63418">
    <property type="entry name" value="MurE/MurF N-terminal domain"/>
    <property type="match status" value="1"/>
</dbReference>
<evidence type="ECO:0000256" key="3">
    <source>
        <dbReference type="ARBA" id="ARBA00022598"/>
    </source>
</evidence>
<keyword evidence="3 11" id="KW-0436">Ligase</keyword>
<dbReference type="Pfam" id="PF08245">
    <property type="entry name" value="Mur_ligase_M"/>
    <property type="match status" value="1"/>
</dbReference>
<comment type="subcellular location">
    <subcellularLocation>
        <location evidence="11 12">Cytoplasm</location>
    </subcellularLocation>
</comment>
<dbReference type="GO" id="GO:0008765">
    <property type="term" value="F:UDP-N-acetylmuramoylalanyl-D-glutamate-2,6-diaminopimelate ligase activity"/>
    <property type="evidence" value="ECO:0007669"/>
    <property type="project" value="UniProtKB-EC"/>
</dbReference>
<dbReference type="RefSeq" id="WP_101345373.1">
    <property type="nucleotide sequence ID" value="NZ_PJAI02000011.1"/>
</dbReference>
<protein>
    <recommendedName>
        <fullName evidence="11">UDP-N-acetylmuramoyl-L-alanyl-D-glutamate--2,6-diaminopimelate ligase</fullName>
        <ecNumber evidence="11">6.3.2.13</ecNumber>
    </recommendedName>
    <alternativeName>
        <fullName evidence="11">Meso-A2pm-adding enzyme</fullName>
    </alternativeName>
    <alternativeName>
        <fullName evidence="11">Meso-diaminopimelate-adding enzyme</fullName>
    </alternativeName>
    <alternativeName>
        <fullName evidence="11">UDP-MurNAc-L-Ala-D-Glu:meso-diaminopimelate ligase</fullName>
    </alternativeName>
    <alternativeName>
        <fullName evidence="11">UDP-MurNAc-tripeptide synthetase</fullName>
    </alternativeName>
    <alternativeName>
        <fullName evidence="11">UDP-N-acetylmuramyl-tripeptide synthetase</fullName>
    </alternativeName>
</protein>
<evidence type="ECO:0000256" key="12">
    <source>
        <dbReference type="RuleBase" id="RU004135"/>
    </source>
</evidence>
<dbReference type="InterPro" id="IPR013221">
    <property type="entry name" value="Mur_ligase_cen"/>
</dbReference>
<dbReference type="NCBIfam" id="NF001126">
    <property type="entry name" value="PRK00139.1-4"/>
    <property type="match status" value="1"/>
</dbReference>
<feature type="domain" description="Mur ligase C-terminal" evidence="14">
    <location>
        <begin position="379"/>
        <end position="515"/>
    </location>
</feature>
<evidence type="ECO:0000259" key="15">
    <source>
        <dbReference type="Pfam" id="PF08245"/>
    </source>
</evidence>
<dbReference type="Gene3D" id="3.90.190.20">
    <property type="entry name" value="Mur ligase, C-terminal domain"/>
    <property type="match status" value="1"/>
</dbReference>
<keyword evidence="4 11" id="KW-0132">Cell division</keyword>
<comment type="caution">
    <text evidence="16">The sequence shown here is derived from an EMBL/GenBank/DDBJ whole genome shotgun (WGS) entry which is preliminary data.</text>
</comment>
<evidence type="ECO:0000256" key="6">
    <source>
        <dbReference type="ARBA" id="ARBA00022840"/>
    </source>
</evidence>
<sequence length="569" mass="62428">MLKPATQQIINCLKLFNIDLDEQPNLTDLYGDLHNDSRLVSENDIFCAVIGHAQDGRKYIDKAIKQGAKLVIAECESSAEHGELELENGVYIVKFYQLNQHLFLLAKAYYQAPQNNMTMVGITGTNGKTTTSQLLAQMLNACNKPCAVIGTNGAGALNDLQPIENTTPGACELHQLLYRFNTKPVSESTSSTQLNETPFSYVAMEVSSHALAQNRVQADLFDIAIFTNLTRDHLDYHGSMASYGEAKKQIFTGDNSQVAVINIDDQQGKQWLENWTDFCSKKVTVKESINQTAWVYSRRITAEALVNYPYFVIAKNINHHGQGVSFVLVTHLGEVKITSPLLGDFNIDNLLAAISVLLIQGFPLDNIPNLVAKVTAIAGRMEATSATGFATAVVDYAHTPDALEKALQACRQHCQGQLYVVFGCGGDRDKGKRPLMAKAAEQYADVIVVTNDNPRTENEQSIADDIVAGFVTGFVAGFVEPKAKKISIVLDRKQAVLQTLNIAKAGDIVLLAGKGHEDYVVMPKYNAKGEVVGTEKLSYNERLVVRDFYQQQASAATPFNSETIHEAKV</sequence>
<keyword evidence="9 11" id="KW-0131">Cell cycle</keyword>
<dbReference type="PROSITE" id="PS01011">
    <property type="entry name" value="FOLYLPOLYGLU_SYNT_1"/>
    <property type="match status" value="1"/>
</dbReference>
<feature type="binding site" evidence="11">
    <location>
        <position position="428"/>
    </location>
    <ligand>
        <name>meso-2,6-diaminopimelate</name>
        <dbReference type="ChEBI" id="CHEBI:57791"/>
    </ligand>
</feature>
<keyword evidence="17" id="KW-1185">Reference proteome</keyword>